<name>Q47GR6_DECAR</name>
<organism evidence="3">
    <name type="scientific">Dechloromonas aromatica (strain RCB)</name>
    <dbReference type="NCBI Taxonomy" id="159087"/>
    <lineage>
        <taxon>Bacteria</taxon>
        <taxon>Pseudomonadati</taxon>
        <taxon>Pseudomonadota</taxon>
        <taxon>Betaproteobacteria</taxon>
        <taxon>Rhodocyclales</taxon>
        <taxon>Azonexaceae</taxon>
        <taxon>Dechloromonas</taxon>
    </lineage>
</organism>
<dbReference type="Pfam" id="PF03886">
    <property type="entry name" value="ABC_trans_aux"/>
    <property type="match status" value="1"/>
</dbReference>
<accession>Q47GR6</accession>
<dbReference type="HOGENOM" id="CLU_091341_1_0_4"/>
<reference evidence="3" key="1">
    <citation type="submission" date="2005-08" db="EMBL/GenBank/DDBJ databases">
        <title>Complete sequence of Dechloromonas aromatica RCB.</title>
        <authorList>
            <person name="Salinero K.K."/>
            <person name="Copeland A."/>
            <person name="Lucas S."/>
            <person name="Lapidus A."/>
            <person name="Barry K."/>
            <person name="Detter J.C."/>
            <person name="Glavina T."/>
            <person name="Hammon N."/>
            <person name="Israni S."/>
            <person name="Pitluck S."/>
            <person name="Di Bartolo G."/>
            <person name="Trong S."/>
            <person name="Schmutz J."/>
            <person name="Larimer F."/>
            <person name="Land M."/>
            <person name="Ivanova N."/>
            <person name="Richardson P."/>
        </authorList>
    </citation>
    <scope>NUCLEOTIDE SEQUENCE</scope>
    <source>
        <strain evidence="3">RCB</strain>
    </source>
</reference>
<feature type="signal peptide" evidence="1">
    <location>
        <begin position="1"/>
        <end position="19"/>
    </location>
</feature>
<dbReference type="KEGG" id="dar:Daro_1209"/>
<feature type="chain" id="PRO_5004233553" evidence="1">
    <location>
        <begin position="20"/>
        <end position="201"/>
    </location>
</feature>
<dbReference type="OrthoDB" id="5568302at2"/>
<dbReference type="AlphaFoldDB" id="Q47GR6"/>
<dbReference type="InterPro" id="IPR005586">
    <property type="entry name" value="ABC_trans_aux"/>
</dbReference>
<feature type="domain" description="ABC-type transport auxiliary lipoprotein component" evidence="2">
    <location>
        <begin position="69"/>
        <end position="180"/>
    </location>
</feature>
<keyword evidence="1" id="KW-0732">Signal</keyword>
<dbReference type="Gene3D" id="3.40.50.10610">
    <property type="entry name" value="ABC-type transport auxiliary lipoprotein component"/>
    <property type="match status" value="1"/>
</dbReference>
<evidence type="ECO:0000256" key="1">
    <source>
        <dbReference type="SAM" id="SignalP"/>
    </source>
</evidence>
<evidence type="ECO:0000259" key="2">
    <source>
        <dbReference type="Pfam" id="PF03886"/>
    </source>
</evidence>
<proteinExistence type="predicted"/>
<dbReference type="SUPFAM" id="SSF159594">
    <property type="entry name" value="XCC0632-like"/>
    <property type="match status" value="1"/>
</dbReference>
<dbReference type="EMBL" id="CP000089">
    <property type="protein sequence ID" value="AAZ45965.1"/>
    <property type="molecule type" value="Genomic_DNA"/>
</dbReference>
<evidence type="ECO:0000313" key="3">
    <source>
        <dbReference type="EMBL" id="AAZ45965.1"/>
    </source>
</evidence>
<protein>
    <submittedName>
        <fullName evidence="3">Putative lipoprotein</fullName>
    </submittedName>
</protein>
<dbReference type="eggNOG" id="COG3009">
    <property type="taxonomic scope" value="Bacteria"/>
</dbReference>
<gene>
    <name evidence="3" type="ordered locus">Daro_1209</name>
</gene>
<keyword evidence="3" id="KW-0449">Lipoprotein</keyword>
<dbReference type="STRING" id="159087.Daro_1209"/>
<sequence>MRWLVAVLLGLCLSACFTAGKRGGDTPLAIYDFGPPLSSLLPAPRKQPVALEVRAPLWFDSLGIDYRLTYVEASRLREYAQARWAGPPAQLIQQRLSQRLGYVMAGQGQTRCLVRLEITEFSQLFAAADSSRGVLQGRAWLLDRSRRQVAELALSLEKPAPSADARGGVEALTLTVEQLAIDLFAWEKTLADGAVAGGCFS</sequence>